<keyword evidence="2" id="KW-1185">Reference proteome</keyword>
<reference evidence="1 2" key="1">
    <citation type="journal article" date="2015" name="BMC Genomics">
        <title>Comparative genomics of Fructobacillus spp. and Leuconostoc spp. reveals niche-specific evolution of Fructobacillus spp.</title>
        <authorList>
            <person name="Endo A."/>
            <person name="Tanizawa Y."/>
            <person name="Tanaka N."/>
            <person name="Maeno S."/>
            <person name="Kumar H."/>
            <person name="Shiwa Y."/>
            <person name="Okada S."/>
            <person name="Yoshikawa H."/>
            <person name="Dicks L."/>
            <person name="Nakagawa J."/>
            <person name="Arita M."/>
        </authorList>
    </citation>
    <scope>NUCLEOTIDE SEQUENCE [LARGE SCALE GENOMIC DNA]</scope>
    <source>
        <strain evidence="1 2">JCM 12225</strain>
    </source>
</reference>
<proteinExistence type="predicted"/>
<dbReference type="Proteomes" id="UP000253891">
    <property type="component" value="Unassembled WGS sequence"/>
</dbReference>
<dbReference type="AlphaFoldDB" id="A0A0K8MFI9"/>
<evidence type="ECO:0000313" key="1">
    <source>
        <dbReference type="EMBL" id="GAO99257.1"/>
    </source>
</evidence>
<organism evidence="1 2">
    <name type="scientific">Fructobacillus ficulneus</name>
    <dbReference type="NCBI Taxonomy" id="157463"/>
    <lineage>
        <taxon>Bacteria</taxon>
        <taxon>Bacillati</taxon>
        <taxon>Bacillota</taxon>
        <taxon>Bacilli</taxon>
        <taxon>Lactobacillales</taxon>
        <taxon>Lactobacillaceae</taxon>
        <taxon>Fructobacillus</taxon>
    </lineage>
</organism>
<name>A0A0K8MFI9_9LACO</name>
<dbReference type="STRING" id="157463.GCA_001047075_00180"/>
<protein>
    <submittedName>
        <fullName evidence="1">Uncharacterized protein</fullName>
    </submittedName>
</protein>
<sequence>MLQKYHLTYKMYHVIVNIDLGKVIELSSFHKLSTTKLNEILYENYLALEDKLNHRKALHLLDLNDSFFDFVYF</sequence>
<gene>
    <name evidence="1" type="ORF">FFIC_090830</name>
</gene>
<dbReference type="EMBL" id="DF967986">
    <property type="protein sequence ID" value="GAO99257.1"/>
    <property type="molecule type" value="Genomic_DNA"/>
</dbReference>
<accession>A0A0K8MFI9</accession>
<evidence type="ECO:0000313" key="2">
    <source>
        <dbReference type="Proteomes" id="UP000253891"/>
    </source>
</evidence>